<reference evidence="3" key="1">
    <citation type="journal article" date="2020" name="Fungal Divers.">
        <title>Resolving the Mortierellaceae phylogeny through synthesis of multi-gene phylogenetics and phylogenomics.</title>
        <authorList>
            <person name="Vandepol N."/>
            <person name="Liber J."/>
            <person name="Desiro A."/>
            <person name="Na H."/>
            <person name="Kennedy M."/>
            <person name="Barry K."/>
            <person name="Grigoriev I.V."/>
            <person name="Miller A.N."/>
            <person name="O'Donnell K."/>
            <person name="Stajich J.E."/>
            <person name="Bonito G."/>
        </authorList>
    </citation>
    <scope>NUCLEOTIDE SEQUENCE</scope>
    <source>
        <strain evidence="3">NRRL 2591</strain>
    </source>
</reference>
<accession>A0A9P6FI67</accession>
<feature type="region of interest" description="Disordered" evidence="1">
    <location>
        <begin position="30"/>
        <end position="68"/>
    </location>
</feature>
<keyword evidence="4" id="KW-1185">Reference proteome</keyword>
<keyword evidence="2" id="KW-0812">Transmembrane</keyword>
<evidence type="ECO:0000313" key="4">
    <source>
        <dbReference type="Proteomes" id="UP000723463"/>
    </source>
</evidence>
<dbReference type="Proteomes" id="UP000723463">
    <property type="component" value="Unassembled WGS sequence"/>
</dbReference>
<keyword evidence="2" id="KW-0472">Membrane</keyword>
<keyword evidence="2" id="KW-1133">Transmembrane helix</keyword>
<feature type="transmembrane region" description="Helical" evidence="2">
    <location>
        <begin position="109"/>
        <end position="127"/>
    </location>
</feature>
<feature type="region of interest" description="Disordered" evidence="1">
    <location>
        <begin position="379"/>
        <end position="424"/>
    </location>
</feature>
<evidence type="ECO:0000256" key="1">
    <source>
        <dbReference type="SAM" id="MobiDB-lite"/>
    </source>
</evidence>
<organism evidence="3 4">
    <name type="scientific">Mortierella hygrophila</name>
    <dbReference type="NCBI Taxonomy" id="979708"/>
    <lineage>
        <taxon>Eukaryota</taxon>
        <taxon>Fungi</taxon>
        <taxon>Fungi incertae sedis</taxon>
        <taxon>Mucoromycota</taxon>
        <taxon>Mortierellomycotina</taxon>
        <taxon>Mortierellomycetes</taxon>
        <taxon>Mortierellales</taxon>
        <taxon>Mortierellaceae</taxon>
        <taxon>Mortierella</taxon>
    </lineage>
</organism>
<evidence type="ECO:0008006" key="5">
    <source>
        <dbReference type="Google" id="ProtNLM"/>
    </source>
</evidence>
<proteinExistence type="predicted"/>
<comment type="caution">
    <text evidence="3">The sequence shown here is derived from an EMBL/GenBank/DDBJ whole genome shotgun (WGS) entry which is preliminary data.</text>
</comment>
<protein>
    <recommendedName>
        <fullName evidence="5">Adhesin domain-containing protein</fullName>
    </recommendedName>
</protein>
<evidence type="ECO:0000256" key="2">
    <source>
        <dbReference type="SAM" id="Phobius"/>
    </source>
</evidence>
<dbReference type="EMBL" id="JAAAXW010000002">
    <property type="protein sequence ID" value="KAF9551852.1"/>
    <property type="molecule type" value="Genomic_DNA"/>
</dbReference>
<sequence>MAAHCNNSNSSSQYPSVCCVYNSESQPLLGHHTGHHASGSSQYQHQAPLPPAYHVDMSGDNKGGRHCTSSYASLQQQCHCQQHNQRHHRHHSDNQSDCSRSPRQRDTRCTGILVGLFIVFFIFASSINPFRPSGPWSAASGSTTPNTNGLDLLSNDSNNLNFDRCRDNAIDWDGPSTFTTEVKNFRLKIGQGNIFSRVNISTGPVAVPTIHILGEVSPYEDNVKNNKPAASHGEKIDIDYLGLHVEIVELDNQFDAQVWYDNREVVDPRDGQHYRACARLYFEVILPESFTSYGSITIDGPVVVINAQDLENVKFDRLHFGSTVGEISTRGRIQSDIFDAKSNTGRVRADAVQVATAGKPLDIQVSSVTGNVQLTAETTDVDASQKNPHKVHVSTNTGRTQLTVQPSTSSSSSSSSSSSIDTKHGNLDISTTAVTGSIDTTIILASQDQILTLTSKTNTGSIRNHISDAFLGHFALSTKWGSTRVELAKDSKSTITYDKLNAREKIGTKSLEGTEGVAGLIEISTVTGSTGLEFTN</sequence>
<feature type="compositionally biased region" description="Low complexity" evidence="1">
    <location>
        <begin position="407"/>
        <end position="419"/>
    </location>
</feature>
<evidence type="ECO:0000313" key="3">
    <source>
        <dbReference type="EMBL" id="KAF9551852.1"/>
    </source>
</evidence>
<dbReference type="AlphaFoldDB" id="A0A9P6FI67"/>
<name>A0A9P6FI67_9FUNG</name>
<gene>
    <name evidence="3" type="ORF">EC957_004175</name>
</gene>
<feature type="compositionally biased region" description="Polar residues" evidence="1">
    <location>
        <begin position="393"/>
        <end position="406"/>
    </location>
</feature>